<keyword evidence="3" id="KW-1185">Reference proteome</keyword>
<reference evidence="2 3" key="1">
    <citation type="journal article" date="2017" name="Mol. Biol. Evol.">
        <title>The 4-celled Tetrabaena socialis nuclear genome reveals the essential components for genetic control of cell number at the origin of multicellularity in the volvocine lineage.</title>
        <authorList>
            <person name="Featherston J."/>
            <person name="Arakaki Y."/>
            <person name="Hanschen E.R."/>
            <person name="Ferris P.J."/>
            <person name="Michod R.E."/>
            <person name="Olson B.J.S.C."/>
            <person name="Nozaki H."/>
            <person name="Durand P.M."/>
        </authorList>
    </citation>
    <scope>NUCLEOTIDE SEQUENCE [LARGE SCALE GENOMIC DNA]</scope>
    <source>
        <strain evidence="2 3">NIES-571</strain>
    </source>
</reference>
<dbReference type="Gene3D" id="3.40.630.10">
    <property type="entry name" value="Zn peptidases"/>
    <property type="match status" value="1"/>
</dbReference>
<name>A0A2J8ADP1_9CHLO</name>
<dbReference type="InterPro" id="IPR002933">
    <property type="entry name" value="Peptidase_M20"/>
</dbReference>
<gene>
    <name evidence="2" type="ORF">TSOC_002618</name>
</gene>
<evidence type="ECO:0000256" key="1">
    <source>
        <dbReference type="SAM" id="MobiDB-lite"/>
    </source>
</evidence>
<dbReference type="GO" id="GO:0010179">
    <property type="term" value="F:IAA-Ala conjugate hydrolase activity"/>
    <property type="evidence" value="ECO:0007669"/>
    <property type="project" value="TreeGrafter"/>
</dbReference>
<dbReference type="SUPFAM" id="SSF53187">
    <property type="entry name" value="Zn-dependent exopeptidases"/>
    <property type="match status" value="1"/>
</dbReference>
<dbReference type="OrthoDB" id="6119954at2759"/>
<dbReference type="PANTHER" id="PTHR11014:SF63">
    <property type="entry name" value="METALLOPEPTIDASE, PUTATIVE (AFU_ORTHOLOGUE AFUA_6G09600)-RELATED"/>
    <property type="match status" value="1"/>
</dbReference>
<protein>
    <submittedName>
        <fullName evidence="2">IAA-amino acid hydrolase ILR1-like 1</fullName>
    </submittedName>
</protein>
<keyword evidence="2" id="KW-0378">Hydrolase</keyword>
<dbReference type="EMBL" id="PGGS01000050">
    <property type="protein sequence ID" value="PNH10626.1"/>
    <property type="molecule type" value="Genomic_DNA"/>
</dbReference>
<evidence type="ECO:0000313" key="3">
    <source>
        <dbReference type="Proteomes" id="UP000236333"/>
    </source>
</evidence>
<dbReference type="Pfam" id="PF01546">
    <property type="entry name" value="Peptidase_M20"/>
    <property type="match status" value="1"/>
</dbReference>
<organism evidence="2 3">
    <name type="scientific">Tetrabaena socialis</name>
    <dbReference type="NCBI Taxonomy" id="47790"/>
    <lineage>
        <taxon>Eukaryota</taxon>
        <taxon>Viridiplantae</taxon>
        <taxon>Chlorophyta</taxon>
        <taxon>core chlorophytes</taxon>
        <taxon>Chlorophyceae</taxon>
        <taxon>CS clade</taxon>
        <taxon>Chlamydomonadales</taxon>
        <taxon>Tetrabaenaceae</taxon>
        <taxon>Tetrabaena</taxon>
    </lineage>
</organism>
<dbReference type="GO" id="GO:0009850">
    <property type="term" value="P:auxin metabolic process"/>
    <property type="evidence" value="ECO:0007669"/>
    <property type="project" value="TreeGrafter"/>
</dbReference>
<evidence type="ECO:0000313" key="2">
    <source>
        <dbReference type="EMBL" id="PNH10626.1"/>
    </source>
</evidence>
<sequence>MHELVLRTASSLLRAGAAGAPAAAAAAAAPTAVELIEPSLAAEDFSFYGDAVPQTAFTFLGTGDAALGTDVGLHSPRFRLDERQLPVGAALHAAIALEWLAEREAASGGSGRREEEKGEETRKGGYEGAGGQGEAGEGGEAPGGRPLVRGTHEEL</sequence>
<dbReference type="AlphaFoldDB" id="A0A2J8ADP1"/>
<dbReference type="GO" id="GO:0005783">
    <property type="term" value="C:endoplasmic reticulum"/>
    <property type="evidence" value="ECO:0007669"/>
    <property type="project" value="TreeGrafter"/>
</dbReference>
<feature type="region of interest" description="Disordered" evidence="1">
    <location>
        <begin position="104"/>
        <end position="155"/>
    </location>
</feature>
<proteinExistence type="predicted"/>
<accession>A0A2J8ADP1</accession>
<dbReference type="InterPro" id="IPR017439">
    <property type="entry name" value="Amidohydrolase"/>
</dbReference>
<dbReference type="Proteomes" id="UP000236333">
    <property type="component" value="Unassembled WGS sequence"/>
</dbReference>
<feature type="compositionally biased region" description="Basic and acidic residues" evidence="1">
    <location>
        <begin position="104"/>
        <end position="125"/>
    </location>
</feature>
<feature type="compositionally biased region" description="Gly residues" evidence="1">
    <location>
        <begin position="126"/>
        <end position="142"/>
    </location>
</feature>
<dbReference type="PANTHER" id="PTHR11014">
    <property type="entry name" value="PEPTIDASE M20 FAMILY MEMBER"/>
    <property type="match status" value="1"/>
</dbReference>
<comment type="caution">
    <text evidence="2">The sequence shown here is derived from an EMBL/GenBank/DDBJ whole genome shotgun (WGS) entry which is preliminary data.</text>
</comment>